<evidence type="ECO:0000256" key="1">
    <source>
        <dbReference type="ARBA" id="ARBA00006594"/>
    </source>
</evidence>
<feature type="domain" description="DNA methylase N-4/N-6" evidence="6">
    <location>
        <begin position="22"/>
        <end position="230"/>
    </location>
</feature>
<feature type="region of interest" description="Disordered" evidence="5">
    <location>
        <begin position="25"/>
        <end position="47"/>
    </location>
</feature>
<dbReference type="FunFam" id="3.40.50.150:FF:000166">
    <property type="entry name" value="Methyltransferase"/>
    <property type="match status" value="1"/>
</dbReference>
<dbReference type="InterPro" id="IPR002052">
    <property type="entry name" value="DNA_methylase_N6_adenine_CS"/>
</dbReference>
<dbReference type="Gene3D" id="3.40.50.150">
    <property type="entry name" value="Vaccinia Virus protein VP39"/>
    <property type="match status" value="1"/>
</dbReference>
<feature type="compositionally biased region" description="Basic and acidic residues" evidence="5">
    <location>
        <begin position="38"/>
        <end position="47"/>
    </location>
</feature>
<dbReference type="Proteomes" id="UP000586976">
    <property type="component" value="Unassembled WGS sequence"/>
</dbReference>
<dbReference type="PRINTS" id="PR00508">
    <property type="entry name" value="S21N4MTFRASE"/>
</dbReference>
<dbReference type="GO" id="GO:0009007">
    <property type="term" value="F:site-specific DNA-methyltransferase (adenine-specific) activity"/>
    <property type="evidence" value="ECO:0007669"/>
    <property type="project" value="TreeGrafter"/>
</dbReference>
<gene>
    <name evidence="7" type="ORF">H1V43_22225</name>
</gene>
<comment type="similarity">
    <text evidence="1 4">Belongs to the N(4)/N(6)-methyltransferase family.</text>
</comment>
<evidence type="ECO:0000256" key="2">
    <source>
        <dbReference type="ARBA" id="ARBA00022603"/>
    </source>
</evidence>
<dbReference type="GO" id="GO:0008170">
    <property type="term" value="F:N-methyltransferase activity"/>
    <property type="evidence" value="ECO:0007669"/>
    <property type="project" value="InterPro"/>
</dbReference>
<dbReference type="PROSITE" id="PS00092">
    <property type="entry name" value="N6_MTASE"/>
    <property type="match status" value="1"/>
</dbReference>
<sequence length="253" mass="28320">MSYTLHRGDALTVLKTIPDESVHAVVTDPPYNSGGRTSAERTSRGARDKYVTSNSAHELASFPGENRDQRSYRAWLTDLLTESYRASVEHAPALVFTDWRQLPTTTDALQMAGWTWQGLIPWIKPASRPRKGGFKQSAEFIVWGTKGRLDNTRDLYLPGDFTASQPRKDRVHITQKPIDVMRQLVRICREDGTVLDLFTGSGSTGVAALHEGRNFIGIELSDHYAEIANERLLQTMQQMGSREDFVLAGPEAE</sequence>
<dbReference type="InterPro" id="IPR002941">
    <property type="entry name" value="DNA_methylase_N4/N6"/>
</dbReference>
<dbReference type="InterPro" id="IPR001091">
    <property type="entry name" value="RM_Methyltransferase"/>
</dbReference>
<proteinExistence type="inferred from homology"/>
<dbReference type="InterPro" id="IPR029063">
    <property type="entry name" value="SAM-dependent_MTases_sf"/>
</dbReference>
<protein>
    <recommendedName>
        <fullName evidence="4">Methyltransferase</fullName>
        <ecNumber evidence="4">2.1.1.-</ecNumber>
    </recommendedName>
</protein>
<keyword evidence="3 7" id="KW-0808">Transferase</keyword>
<dbReference type="AlphaFoldDB" id="A0A7W2D3L7"/>
<evidence type="ECO:0000313" key="8">
    <source>
        <dbReference type="Proteomes" id="UP000586976"/>
    </source>
</evidence>
<organism evidence="7 8">
    <name type="scientific">Streptomyces himalayensis subsp. aureolus</name>
    <dbReference type="NCBI Taxonomy" id="2758039"/>
    <lineage>
        <taxon>Bacteria</taxon>
        <taxon>Bacillati</taxon>
        <taxon>Actinomycetota</taxon>
        <taxon>Actinomycetes</taxon>
        <taxon>Kitasatosporales</taxon>
        <taxon>Streptomycetaceae</taxon>
        <taxon>Streptomyces</taxon>
        <taxon>Streptomyces himalayensis</taxon>
    </lineage>
</organism>
<dbReference type="GO" id="GO:0005737">
    <property type="term" value="C:cytoplasm"/>
    <property type="evidence" value="ECO:0007669"/>
    <property type="project" value="TreeGrafter"/>
</dbReference>
<dbReference type="GO" id="GO:0032259">
    <property type="term" value="P:methylation"/>
    <property type="evidence" value="ECO:0007669"/>
    <property type="project" value="UniProtKB-KW"/>
</dbReference>
<keyword evidence="8" id="KW-1185">Reference proteome</keyword>
<evidence type="ECO:0000256" key="5">
    <source>
        <dbReference type="SAM" id="MobiDB-lite"/>
    </source>
</evidence>
<accession>A0A7W2D3L7</accession>
<evidence type="ECO:0000313" key="7">
    <source>
        <dbReference type="EMBL" id="MBA4864024.1"/>
    </source>
</evidence>
<dbReference type="PANTHER" id="PTHR13370">
    <property type="entry name" value="RNA METHYLASE-RELATED"/>
    <property type="match status" value="1"/>
</dbReference>
<name>A0A7W2D3L7_9ACTN</name>
<evidence type="ECO:0000256" key="3">
    <source>
        <dbReference type="ARBA" id="ARBA00022679"/>
    </source>
</evidence>
<dbReference type="PANTHER" id="PTHR13370:SF3">
    <property type="entry name" value="TRNA (GUANINE(10)-N2)-METHYLTRANSFERASE HOMOLOG"/>
    <property type="match status" value="1"/>
</dbReference>
<dbReference type="Pfam" id="PF01555">
    <property type="entry name" value="N6_N4_Mtase"/>
    <property type="match status" value="1"/>
</dbReference>
<dbReference type="SUPFAM" id="SSF53335">
    <property type="entry name" value="S-adenosyl-L-methionine-dependent methyltransferases"/>
    <property type="match status" value="1"/>
</dbReference>
<dbReference type="RefSeq" id="WP_181865698.1">
    <property type="nucleotide sequence ID" value="NZ_JACEQY010000025.1"/>
</dbReference>
<keyword evidence="2 7" id="KW-0489">Methyltransferase</keyword>
<comment type="caution">
    <text evidence="7">The sequence shown here is derived from an EMBL/GenBank/DDBJ whole genome shotgun (WGS) entry which is preliminary data.</text>
</comment>
<evidence type="ECO:0000259" key="6">
    <source>
        <dbReference type="Pfam" id="PF01555"/>
    </source>
</evidence>
<reference evidence="7 8" key="1">
    <citation type="submission" date="2020-07" db="EMBL/GenBank/DDBJ databases">
        <title>Streptomyces isolated from Indian soil.</title>
        <authorList>
            <person name="Mandal S."/>
            <person name="Maiti P.K."/>
        </authorList>
    </citation>
    <scope>NUCLEOTIDE SEQUENCE [LARGE SCALE GENOMIC DNA]</scope>
    <source>
        <strain evidence="7 8">PSKA54</strain>
    </source>
</reference>
<dbReference type="GO" id="GO:0003677">
    <property type="term" value="F:DNA binding"/>
    <property type="evidence" value="ECO:0007669"/>
    <property type="project" value="InterPro"/>
</dbReference>
<evidence type="ECO:0000256" key="4">
    <source>
        <dbReference type="RuleBase" id="RU362026"/>
    </source>
</evidence>
<dbReference type="EMBL" id="JACEQY010000025">
    <property type="protein sequence ID" value="MBA4864024.1"/>
    <property type="molecule type" value="Genomic_DNA"/>
</dbReference>
<dbReference type="EC" id="2.1.1.-" evidence="4"/>